<dbReference type="Pfam" id="PF14312">
    <property type="entry name" value="FG-GAP_2"/>
    <property type="match status" value="2"/>
</dbReference>
<protein>
    <recommendedName>
        <fullName evidence="4">Integrin</fullName>
    </recommendedName>
</protein>
<evidence type="ECO:0000313" key="2">
    <source>
        <dbReference type="EMBL" id="AOP33800.1"/>
    </source>
</evidence>
<dbReference type="AlphaFoldDB" id="A0A1D7UW25"/>
<reference evidence="2 3" key="1">
    <citation type="submission" date="2016-04" db="EMBL/GenBank/DDBJ databases">
        <title>Complete genome seqeunce of Leptospira alstonii serovar Room22.</title>
        <authorList>
            <person name="Nally J.E."/>
            <person name="Bayles D.O."/>
            <person name="Hurley D."/>
            <person name="Fanning S."/>
            <person name="McMahon B.J."/>
            <person name="Arent Z."/>
        </authorList>
    </citation>
    <scope>NUCLEOTIDE SEQUENCE [LARGE SCALE GENOMIC DNA]</scope>
    <source>
        <strain evidence="2 3">GWTS #1</strain>
    </source>
</reference>
<dbReference type="OrthoDB" id="9782766at2"/>
<dbReference type="EMBL" id="CP015217">
    <property type="protein sequence ID" value="AOP33800.1"/>
    <property type="molecule type" value="Genomic_DNA"/>
</dbReference>
<keyword evidence="3" id="KW-1185">Reference proteome</keyword>
<evidence type="ECO:0000313" key="3">
    <source>
        <dbReference type="Proteomes" id="UP000094197"/>
    </source>
</evidence>
<evidence type="ECO:0008006" key="4">
    <source>
        <dbReference type="Google" id="ProtNLM"/>
    </source>
</evidence>
<dbReference type="PANTHER" id="PTHR36220:SF1">
    <property type="entry name" value="GAMMA TUBULIN COMPLEX COMPONENT C-TERMINAL DOMAIN-CONTAINING PROTEIN"/>
    <property type="match status" value="1"/>
</dbReference>
<name>A0A1D7UW25_9LEPT</name>
<proteinExistence type="predicted"/>
<keyword evidence="1" id="KW-0732">Signal</keyword>
<evidence type="ECO:0000256" key="1">
    <source>
        <dbReference type="ARBA" id="ARBA00022729"/>
    </source>
</evidence>
<accession>A0A1D7UW25</accession>
<dbReference type="Gene3D" id="2.130.10.130">
    <property type="entry name" value="Integrin alpha, N-terminal"/>
    <property type="match status" value="1"/>
</dbReference>
<dbReference type="InterPro" id="IPR032809">
    <property type="entry name" value="Put_HupE_UreJ"/>
</dbReference>
<dbReference type="Proteomes" id="UP000094197">
    <property type="component" value="Chromosome 1"/>
</dbReference>
<organism evidence="2 3">
    <name type="scientific">Leptospira tipperaryensis</name>
    <dbReference type="NCBI Taxonomy" id="2564040"/>
    <lineage>
        <taxon>Bacteria</taxon>
        <taxon>Pseudomonadati</taxon>
        <taxon>Spirochaetota</taxon>
        <taxon>Spirochaetia</taxon>
        <taxon>Leptospirales</taxon>
        <taxon>Leptospiraceae</taxon>
        <taxon>Leptospira</taxon>
    </lineage>
</organism>
<dbReference type="Pfam" id="PF13795">
    <property type="entry name" value="HupE_UreJ_2"/>
    <property type="match status" value="1"/>
</dbReference>
<sequence length="201" mass="21576">MSRLFEYDRVVVFGFAGFLLATGLEGARLIEPLFGFNLGVEIGQLMLVLLAQEAYLKSNNAANNDPFGSEIAVTGDTLIVGVSQDDTSASNSGTVHVFKRTGTNWARDAFLKASTPIANALFGISVGISNDRMIVGATGQNGNAYVFQKTVSGWLEEAILTAPNAELNDLFGKAVAITFPTLWADRRENTEVLPSTGIRLR</sequence>
<gene>
    <name evidence="2" type="ORF">A0128_08060</name>
</gene>
<dbReference type="InterPro" id="IPR028994">
    <property type="entry name" value="Integrin_alpha_N"/>
</dbReference>
<dbReference type="KEGG" id="laj:A0128_08060"/>
<dbReference type="PANTHER" id="PTHR36220">
    <property type="entry name" value="UNNAMED PRODUCT"/>
    <property type="match status" value="1"/>
</dbReference>
<dbReference type="InterPro" id="IPR013517">
    <property type="entry name" value="FG-GAP"/>
</dbReference>